<organism evidence="2 3">
    <name type="scientific">Dipteronia dyeriana</name>
    <dbReference type="NCBI Taxonomy" id="168575"/>
    <lineage>
        <taxon>Eukaryota</taxon>
        <taxon>Viridiplantae</taxon>
        <taxon>Streptophyta</taxon>
        <taxon>Embryophyta</taxon>
        <taxon>Tracheophyta</taxon>
        <taxon>Spermatophyta</taxon>
        <taxon>Magnoliopsida</taxon>
        <taxon>eudicotyledons</taxon>
        <taxon>Gunneridae</taxon>
        <taxon>Pentapetalae</taxon>
        <taxon>rosids</taxon>
        <taxon>malvids</taxon>
        <taxon>Sapindales</taxon>
        <taxon>Sapindaceae</taxon>
        <taxon>Hippocastanoideae</taxon>
        <taxon>Acereae</taxon>
        <taxon>Dipteronia</taxon>
    </lineage>
</organism>
<dbReference type="Proteomes" id="UP001280121">
    <property type="component" value="Unassembled WGS sequence"/>
</dbReference>
<evidence type="ECO:0000313" key="3">
    <source>
        <dbReference type="Proteomes" id="UP001280121"/>
    </source>
</evidence>
<dbReference type="SUPFAM" id="SSF56672">
    <property type="entry name" value="DNA/RNA polymerases"/>
    <property type="match status" value="1"/>
</dbReference>
<dbReference type="PANTHER" id="PTHR31635">
    <property type="entry name" value="REVERSE TRANSCRIPTASE DOMAIN-CONTAINING PROTEIN-RELATED"/>
    <property type="match status" value="1"/>
</dbReference>
<evidence type="ECO:0000313" key="2">
    <source>
        <dbReference type="EMBL" id="KAK2637456.1"/>
    </source>
</evidence>
<comment type="caution">
    <text evidence="2">The sequence shown here is derived from an EMBL/GenBank/DDBJ whole genome shotgun (WGS) entry which is preliminary data.</text>
</comment>
<dbReference type="PROSITE" id="PS50878">
    <property type="entry name" value="RT_POL"/>
    <property type="match status" value="1"/>
</dbReference>
<dbReference type="Pfam" id="PF00078">
    <property type="entry name" value="RVT_1"/>
    <property type="match status" value="1"/>
</dbReference>
<reference evidence="2" key="1">
    <citation type="journal article" date="2023" name="Plant J.">
        <title>Genome sequences and population genomics provide insights into the demographic history, inbreeding, and mutation load of two 'living fossil' tree species of Dipteronia.</title>
        <authorList>
            <person name="Feng Y."/>
            <person name="Comes H.P."/>
            <person name="Chen J."/>
            <person name="Zhu S."/>
            <person name="Lu R."/>
            <person name="Zhang X."/>
            <person name="Li P."/>
            <person name="Qiu J."/>
            <person name="Olsen K.M."/>
            <person name="Qiu Y."/>
        </authorList>
    </citation>
    <scope>NUCLEOTIDE SEQUENCE</scope>
    <source>
        <strain evidence="2">KIB01</strain>
    </source>
</reference>
<dbReference type="PANTHER" id="PTHR31635:SF196">
    <property type="entry name" value="REVERSE TRANSCRIPTASE DOMAIN-CONTAINING PROTEIN-RELATED"/>
    <property type="match status" value="1"/>
</dbReference>
<dbReference type="EMBL" id="JANJYI010000009">
    <property type="protein sequence ID" value="KAK2637456.1"/>
    <property type="molecule type" value="Genomic_DNA"/>
</dbReference>
<name>A0AAD9WND0_9ROSI</name>
<keyword evidence="3" id="KW-1185">Reference proteome</keyword>
<proteinExistence type="predicted"/>
<evidence type="ECO:0000259" key="1">
    <source>
        <dbReference type="PROSITE" id="PS50878"/>
    </source>
</evidence>
<feature type="domain" description="Reverse transcriptase" evidence="1">
    <location>
        <begin position="1"/>
        <end position="147"/>
    </location>
</feature>
<dbReference type="InterPro" id="IPR043502">
    <property type="entry name" value="DNA/RNA_pol_sf"/>
</dbReference>
<dbReference type="AlphaFoldDB" id="A0AAD9WND0"/>
<dbReference type="InterPro" id="IPR000477">
    <property type="entry name" value="RT_dom"/>
</dbReference>
<gene>
    <name evidence="2" type="ORF">Ddye_032248</name>
</gene>
<sequence length="147" mass="17171">MNKSFIALIPKVDNPRSFRDFRPIYLIGSLYKILAKILANRLRKIMHLIIGESQMTFVRGRKIINSFIVASDIINEWKRDKEGGFLLKLDFEKAYDYVDHSFIDEVLVVMGFRVKWRNRISWCISSPMLTITVNSSPTKQFSIERGP</sequence>
<accession>A0AAD9WND0</accession>
<protein>
    <recommendedName>
        <fullName evidence="1">Reverse transcriptase domain-containing protein</fullName>
    </recommendedName>
</protein>